<keyword evidence="1" id="KW-0472">Membrane</keyword>
<evidence type="ECO:0000313" key="3">
    <source>
        <dbReference type="Proteomes" id="UP000065797"/>
    </source>
</evidence>
<keyword evidence="1" id="KW-0812">Transmembrane</keyword>
<feature type="transmembrane region" description="Helical" evidence="1">
    <location>
        <begin position="932"/>
        <end position="954"/>
    </location>
</feature>
<reference evidence="2 3" key="1">
    <citation type="submission" date="2016-01" db="EMBL/GenBank/DDBJ databases">
        <authorList>
            <person name="McClelland M."/>
            <person name="Jain A."/>
            <person name="Saraogi P."/>
            <person name="Mendelson R."/>
            <person name="Westerman R."/>
            <person name="SanMiguel P."/>
            <person name="Csonka L."/>
        </authorList>
    </citation>
    <scope>NUCLEOTIDE SEQUENCE [LARGE SCALE GENOMIC DNA]</scope>
    <source>
        <strain evidence="2 3">PE8-15</strain>
    </source>
</reference>
<evidence type="ECO:0008006" key="4">
    <source>
        <dbReference type="Google" id="ProtNLM"/>
    </source>
</evidence>
<feature type="transmembrane region" description="Helical" evidence="1">
    <location>
        <begin position="12"/>
        <end position="29"/>
    </location>
</feature>
<keyword evidence="1" id="KW-1133">Transmembrane helix</keyword>
<dbReference type="PANTHER" id="PTHR32063:SF0">
    <property type="entry name" value="SWARMING MOTILITY PROTEIN SWRC"/>
    <property type="match status" value="1"/>
</dbReference>
<proteinExistence type="predicted"/>
<dbReference type="SUPFAM" id="SSF82714">
    <property type="entry name" value="Multidrug efflux transporter AcrB TolC docking domain, DN and DC subdomains"/>
    <property type="match status" value="1"/>
</dbReference>
<sequence length="1012" mass="113050">MGWLKLLLERKLIVGFSLLLLLAMSLVFIDKLENQFYPEVNYDTATISAYAQNMPAVDVEEQVTYPIEEKLAGLEGITSYESTSTEGLSSIKVTFQEKNGDQAYEKLKEAMGEIKNDLPIIDEVKTLRSTTSQLYEMFLDLHDGELSTMTSFVENTLKPRLESLREVREVRVVGQNEKRALIELDYEKLNQYGIKFSQIEDILNQQNSNVSVGKVDDSGNQSSIRWNTRLDSVEEIKNITIPANGNLVLLADLADISIVESRNNQELWRDGDSNYIWVSIGRTNDVTQAEMTKAVRAELDKIKKEGLNKGFTMEETIVQSDFVKDSIGSLQDNVLYGGILVVIVLFALLRNFGATAIIGVSIPITVLLTFMLMALFDMSMNLISILALGIGLGMIVDSSIVILESIYKKKEMGLDDRTATLQGTKEVFTPVLASTLTTMTVFLPIGLISGQIGEFAKVLSIVIVFSQITSVIISFTFIPVLSEKMLKVKKKKKIEKPNKLLTKYNQYIDWMSKNTRRKLGVMAIFLTVAAASLLLSFAVPTSLIPDFYNRQAEFYVGLEQNTTVKDRENVAKGISEFLSKTQDVEAYNVRKLDGNRMYVYVKMTPEDKATKTQDEINAMIHEDLQKMSKDYPVTASGSVTYPIQVFIKGKEFDQIENITENLSKEISKIEGVQGITNTLNNSKKENIVTVKKNQLIQDALTPSDIKSQLDLLSLNKQLGNIKGKEGVLPIYLSFGANLQDPATLEKLTINTPSGNKPLSKYVTYEEYTSPSEIKHQDGERTIQILGDIKGRDLGAVSNEIQKVVDRYKLDPGYSIAVGGDIEQQQNTSNEMYLVLLIALLLVFAIMATQFNSLIHPVVVMFVIPLTLTGVLIGLFVTNTELNLLSAMGMLILIGIVVNNGILLIDRVKQLRLLKQPRYEAIKTACKERIRPILITYITTVFGAIPLAITTGHAGQYQKPMAIALIFGLSFSVLVTLLFVPVIYVLFEDAANKLKRMFKKKNANLDEDERSSF</sequence>
<feature type="transmembrane region" description="Helical" evidence="1">
    <location>
        <begin position="883"/>
        <end position="904"/>
    </location>
</feature>
<organism evidence="2 3">
    <name type="scientific">Bacillus mycoides</name>
    <dbReference type="NCBI Taxonomy" id="1405"/>
    <lineage>
        <taxon>Bacteria</taxon>
        <taxon>Bacillati</taxon>
        <taxon>Bacillota</taxon>
        <taxon>Bacilli</taxon>
        <taxon>Bacillales</taxon>
        <taxon>Bacillaceae</taxon>
        <taxon>Bacillus</taxon>
        <taxon>Bacillus cereus group</taxon>
    </lineage>
</organism>
<dbReference type="InterPro" id="IPR027463">
    <property type="entry name" value="AcrB_DN_DC_subdom"/>
</dbReference>
<protein>
    <recommendedName>
        <fullName evidence="4">Acriflavin resistance protein</fullName>
    </recommendedName>
</protein>
<feature type="transmembrane region" description="Helical" evidence="1">
    <location>
        <begin position="356"/>
        <end position="376"/>
    </location>
</feature>
<gene>
    <name evidence="2" type="ORF">AWW70_26200</name>
</gene>
<dbReference type="SUPFAM" id="SSF82866">
    <property type="entry name" value="Multidrug efflux transporter AcrB transmembrane domain"/>
    <property type="match status" value="2"/>
</dbReference>
<dbReference type="GO" id="GO:0042910">
    <property type="term" value="F:xenobiotic transmembrane transporter activity"/>
    <property type="evidence" value="ECO:0007669"/>
    <property type="project" value="TreeGrafter"/>
</dbReference>
<evidence type="ECO:0000256" key="1">
    <source>
        <dbReference type="SAM" id="Phobius"/>
    </source>
</evidence>
<accession>A0A109FUA5</accession>
<dbReference type="Gene3D" id="1.20.1640.10">
    <property type="entry name" value="Multidrug efflux transporter AcrB transmembrane domain"/>
    <property type="match status" value="2"/>
</dbReference>
<feature type="transmembrane region" description="Helical" evidence="1">
    <location>
        <begin position="427"/>
        <end position="452"/>
    </location>
</feature>
<dbReference type="Proteomes" id="UP000065797">
    <property type="component" value="Unassembled WGS sequence"/>
</dbReference>
<evidence type="ECO:0000313" key="2">
    <source>
        <dbReference type="EMBL" id="KWU54907.1"/>
    </source>
</evidence>
<dbReference type="Pfam" id="PF00873">
    <property type="entry name" value="ACR_tran"/>
    <property type="match status" value="1"/>
</dbReference>
<feature type="transmembrane region" description="Helical" evidence="1">
    <location>
        <begin position="960"/>
        <end position="986"/>
    </location>
</feature>
<feature type="transmembrane region" description="Helical" evidence="1">
    <location>
        <begin position="333"/>
        <end position="349"/>
    </location>
</feature>
<dbReference type="Gene3D" id="3.30.70.1440">
    <property type="entry name" value="Multidrug efflux transporter AcrB pore domain"/>
    <property type="match status" value="1"/>
</dbReference>
<dbReference type="InterPro" id="IPR001036">
    <property type="entry name" value="Acrflvin-R"/>
</dbReference>
<feature type="transmembrane region" description="Helical" evidence="1">
    <location>
        <begin position="831"/>
        <end position="850"/>
    </location>
</feature>
<feature type="transmembrane region" description="Helical" evidence="1">
    <location>
        <begin position="458"/>
        <end position="481"/>
    </location>
</feature>
<dbReference type="Gene3D" id="3.30.2090.10">
    <property type="entry name" value="Multidrug efflux transporter AcrB TolC docking domain, DN and DC subdomains"/>
    <property type="match status" value="2"/>
</dbReference>
<feature type="transmembrane region" description="Helical" evidence="1">
    <location>
        <begin position="857"/>
        <end position="877"/>
    </location>
</feature>
<comment type="caution">
    <text evidence="2">The sequence shown here is derived from an EMBL/GenBank/DDBJ whole genome shotgun (WGS) entry which is preliminary data.</text>
</comment>
<feature type="transmembrane region" description="Helical" evidence="1">
    <location>
        <begin position="519"/>
        <end position="539"/>
    </location>
</feature>
<dbReference type="Gene3D" id="3.30.70.1430">
    <property type="entry name" value="Multidrug efflux transporter AcrB pore domain"/>
    <property type="match status" value="2"/>
</dbReference>
<dbReference type="SUPFAM" id="SSF82693">
    <property type="entry name" value="Multidrug efflux transporter AcrB pore domain, PN1, PN2, PC1 and PC2 subdomains"/>
    <property type="match status" value="1"/>
</dbReference>
<name>A0A109FUA5_BACMY</name>
<dbReference type="PRINTS" id="PR00702">
    <property type="entry name" value="ACRIFLAVINRP"/>
</dbReference>
<dbReference type="GO" id="GO:0005886">
    <property type="term" value="C:plasma membrane"/>
    <property type="evidence" value="ECO:0007669"/>
    <property type="project" value="TreeGrafter"/>
</dbReference>
<dbReference type="Gene3D" id="3.30.70.1320">
    <property type="entry name" value="Multidrug efflux transporter AcrB pore domain like"/>
    <property type="match status" value="1"/>
</dbReference>
<dbReference type="EMBL" id="LRPH01000094">
    <property type="protein sequence ID" value="KWU54907.1"/>
    <property type="molecule type" value="Genomic_DNA"/>
</dbReference>
<dbReference type="AlphaFoldDB" id="A0A109FUA5"/>
<dbReference type="RefSeq" id="WP_060751842.1">
    <property type="nucleotide sequence ID" value="NZ_LRPH01000094.1"/>
</dbReference>
<feature type="transmembrane region" description="Helical" evidence="1">
    <location>
        <begin position="382"/>
        <end position="406"/>
    </location>
</feature>
<dbReference type="PANTHER" id="PTHR32063">
    <property type="match status" value="1"/>
</dbReference>